<proteinExistence type="inferred from homology"/>
<evidence type="ECO:0000256" key="2">
    <source>
        <dbReference type="ARBA" id="ARBA00023180"/>
    </source>
</evidence>
<protein>
    <recommendedName>
        <fullName evidence="5">Carboxylesterase type B domain-containing protein</fullName>
    </recommendedName>
</protein>
<keyword evidence="4" id="KW-0472">Membrane</keyword>
<feature type="transmembrane region" description="Helical" evidence="4">
    <location>
        <begin position="140"/>
        <end position="160"/>
    </location>
</feature>
<accession>A0AAQ4F2Z2</accession>
<dbReference type="InterPro" id="IPR029058">
    <property type="entry name" value="AB_hydrolase_fold"/>
</dbReference>
<name>A0AAQ4F2Z2_AMBAM</name>
<keyword evidence="7" id="KW-1185">Reference proteome</keyword>
<keyword evidence="4" id="KW-0812">Transmembrane</keyword>
<feature type="region of interest" description="Disordered" evidence="3">
    <location>
        <begin position="553"/>
        <end position="578"/>
    </location>
</feature>
<dbReference type="Pfam" id="PF00135">
    <property type="entry name" value="COesterase"/>
    <property type="match status" value="1"/>
</dbReference>
<evidence type="ECO:0000259" key="5">
    <source>
        <dbReference type="Pfam" id="PF00135"/>
    </source>
</evidence>
<evidence type="ECO:0000313" key="6">
    <source>
        <dbReference type="EMBL" id="KAK8781113.1"/>
    </source>
</evidence>
<feature type="region of interest" description="Disordered" evidence="3">
    <location>
        <begin position="462"/>
        <end position="481"/>
    </location>
</feature>
<keyword evidence="2" id="KW-0325">Glycoprotein</keyword>
<gene>
    <name evidence="6" type="ORF">V5799_017546</name>
</gene>
<evidence type="ECO:0000256" key="3">
    <source>
        <dbReference type="SAM" id="MobiDB-lite"/>
    </source>
</evidence>
<feature type="region of interest" description="Disordered" evidence="3">
    <location>
        <begin position="46"/>
        <end position="65"/>
    </location>
</feature>
<dbReference type="InterPro" id="IPR002018">
    <property type="entry name" value="CarbesteraseB"/>
</dbReference>
<comment type="similarity">
    <text evidence="1">Belongs to the type-B carboxylesterase/lipase family.</text>
</comment>
<sequence length="578" mass="63954">MQDTSEDASWKTIPAAFPADIPLRRGDVTPEVSERVTTTDDAVGQSWDARGLPLTWPPPPPESLDQSVRTARSERGTCTVSPLSSCSSLQVLRPRPVHKIVITDTTCQAYEEEATCSAQEKSSKVSHASIPRYEKHTCRLATLIATLLLLSVIVARLASWRPSSNYVFSLSSNFGRVEGMRVFVRGGQPVIRYRGIPYALPPLGERRFRPSVLARRLGSLENCSHDLAITSMDGWHSCPQDGGPVPPWLLASSKEFSEDCLHLNLWTPDTTCMFQGRECGNRTVVVFLHGGDFRYTGNRAYDGAVLSSLGDVVVAIPNYRLGLLGCSVEPGSGEHLGIGDQLTALRWLQENVGLFGGNASSMTLMGHGAGAASVGHFMLGQYPEVADIRRYVMLSGSPYARYLEDPAVTLKKLRILARRLYCEAEDNTSFVENEILCLRNQRSAVLQRRLVGLNGDLLEASRSLDDAPDDDRRAPDPQLGRQRTLLLGTVPDESFFSVDRLMKKFAEPENLLTRWLKSQGVRDPGAFLHVYEEAPGYRRNMEAVQRRLQERYLDGREDSHASRPGCRLLPTRASAPTS</sequence>
<dbReference type="SUPFAM" id="SSF53474">
    <property type="entry name" value="alpha/beta-Hydrolases"/>
    <property type="match status" value="1"/>
</dbReference>
<evidence type="ECO:0000313" key="7">
    <source>
        <dbReference type="Proteomes" id="UP001321473"/>
    </source>
</evidence>
<dbReference type="PANTHER" id="PTHR43903">
    <property type="entry name" value="NEUROLIGIN"/>
    <property type="match status" value="1"/>
</dbReference>
<feature type="compositionally biased region" description="Basic and acidic residues" evidence="3">
    <location>
        <begin position="462"/>
        <end position="475"/>
    </location>
</feature>
<feature type="domain" description="Carboxylesterase type B" evidence="5">
    <location>
        <begin position="173"/>
        <end position="564"/>
    </location>
</feature>
<dbReference type="InterPro" id="IPR051093">
    <property type="entry name" value="Neuroligin/BSAL"/>
</dbReference>
<dbReference type="Proteomes" id="UP001321473">
    <property type="component" value="Unassembled WGS sequence"/>
</dbReference>
<organism evidence="6 7">
    <name type="scientific">Amblyomma americanum</name>
    <name type="common">Lone star tick</name>
    <dbReference type="NCBI Taxonomy" id="6943"/>
    <lineage>
        <taxon>Eukaryota</taxon>
        <taxon>Metazoa</taxon>
        <taxon>Ecdysozoa</taxon>
        <taxon>Arthropoda</taxon>
        <taxon>Chelicerata</taxon>
        <taxon>Arachnida</taxon>
        <taxon>Acari</taxon>
        <taxon>Parasitiformes</taxon>
        <taxon>Ixodida</taxon>
        <taxon>Ixodoidea</taxon>
        <taxon>Ixodidae</taxon>
        <taxon>Amblyomminae</taxon>
        <taxon>Amblyomma</taxon>
    </lineage>
</organism>
<comment type="caution">
    <text evidence="6">The sequence shown here is derived from an EMBL/GenBank/DDBJ whole genome shotgun (WGS) entry which is preliminary data.</text>
</comment>
<dbReference type="Gene3D" id="3.40.50.1820">
    <property type="entry name" value="alpha/beta hydrolase"/>
    <property type="match status" value="1"/>
</dbReference>
<evidence type="ECO:0000256" key="1">
    <source>
        <dbReference type="ARBA" id="ARBA00005964"/>
    </source>
</evidence>
<evidence type="ECO:0000256" key="4">
    <source>
        <dbReference type="SAM" id="Phobius"/>
    </source>
</evidence>
<dbReference type="AlphaFoldDB" id="A0AAQ4F2Z2"/>
<keyword evidence="4" id="KW-1133">Transmembrane helix</keyword>
<reference evidence="6 7" key="1">
    <citation type="journal article" date="2023" name="Arcadia Sci">
        <title>De novo assembly of a long-read Amblyomma americanum tick genome.</title>
        <authorList>
            <person name="Chou S."/>
            <person name="Poskanzer K.E."/>
            <person name="Rollins M."/>
            <person name="Thuy-Boun P.S."/>
        </authorList>
    </citation>
    <scope>NUCLEOTIDE SEQUENCE [LARGE SCALE GENOMIC DNA]</scope>
    <source>
        <strain evidence="6">F_SG_1</strain>
        <tissue evidence="6">Salivary glands</tissue>
    </source>
</reference>
<dbReference type="EMBL" id="JARKHS020008011">
    <property type="protein sequence ID" value="KAK8781113.1"/>
    <property type="molecule type" value="Genomic_DNA"/>
</dbReference>